<dbReference type="PANTHER" id="PTHR20953:SF14">
    <property type="entry name" value="PROTEIN SEEDLING PLASTID DEVELOPMENT 1"/>
    <property type="match status" value="1"/>
</dbReference>
<reference evidence="5" key="1">
    <citation type="submission" date="2024-10" db="EMBL/GenBank/DDBJ databases">
        <authorList>
            <person name="Ryan C."/>
        </authorList>
    </citation>
    <scope>NUCLEOTIDE SEQUENCE [LARGE SCALE GENOMIC DNA]</scope>
</reference>
<dbReference type="CDD" id="cd00009">
    <property type="entry name" value="AAA"/>
    <property type="match status" value="1"/>
</dbReference>
<proteinExistence type="predicted"/>
<dbReference type="InterPro" id="IPR003593">
    <property type="entry name" value="AAA+_ATPase"/>
</dbReference>
<name>A0ABC9HCC1_9POAL</name>
<evidence type="ECO:0000256" key="3">
    <source>
        <dbReference type="SAM" id="MobiDB-lite"/>
    </source>
</evidence>
<accession>A0ABC9HCC1</accession>
<feature type="region of interest" description="Disordered" evidence="3">
    <location>
        <begin position="655"/>
        <end position="691"/>
    </location>
</feature>
<dbReference type="Proteomes" id="UP001497457">
    <property type="component" value="Unassembled WGS sequence"/>
</dbReference>
<protein>
    <recommendedName>
        <fullName evidence="4">AAA+ ATPase domain-containing protein</fullName>
    </recommendedName>
</protein>
<dbReference type="CDD" id="cd02645">
    <property type="entry name" value="R3H_AAA"/>
    <property type="match status" value="1"/>
</dbReference>
<feature type="domain" description="AAA+ ATPase" evidence="4">
    <location>
        <begin position="194"/>
        <end position="327"/>
    </location>
</feature>
<keyword evidence="6" id="KW-1185">Reference proteome</keyword>
<dbReference type="InterPro" id="IPR034081">
    <property type="entry name" value="R3H_AAA"/>
</dbReference>
<dbReference type="InterPro" id="IPR058670">
    <property type="entry name" value="PTPase_dom"/>
</dbReference>
<keyword evidence="2" id="KW-0067">ATP-binding</keyword>
<dbReference type="SMART" id="SM00382">
    <property type="entry name" value="AAA"/>
    <property type="match status" value="1"/>
</dbReference>
<feature type="region of interest" description="Disordered" evidence="3">
    <location>
        <begin position="1"/>
        <end position="45"/>
    </location>
</feature>
<sequence length="691" mass="75808">MLRALNPSPLRARPACRASARRRPWARPRAAAAVPQQPPVRRPSGDRMCAPLRGAAAPAPAQHRAHGVGEMAAGPRGELEAFLEVVPARMRRGLAQHPEVRELVEVVMDLGRRPIARFPAGDWVISDQPVTADDLRQAVSKVGDFSEDNRSGINRSLHRISAIRNRKAQIIGLTCRVGRAISGSAEMIRDLVVSGGSILVIGPPGVGKTTLIREIARILADESKKRVVIVDTSNEIGGDGDVPHSGIGRARRMQVPKVTMQHNVMIEAVENHMPEVIVIDEIGTELEAMAASTIAQRGVQLVGTAHGVTIESIIKNPCLQMLVGGIESVTLGDEEAKRRKVQKTILERKGPPTFSCAVEIVSKTECRVHHKLETTVDAILAGKPPKFEARKMHNKSTESEMPLVIPDKEYEIEPLPIYQEEIITKTMSSEDSFRNDFAPSRQMKSKSMPSDDNFGDDFVYSRKTRGKKSVPGKSLVRVYTYQISEADILQVATVMGFDDELDVTDDIGAADVILASSSEMKQNPWIHNVAKYHKLPIFVVKSNTMAQIVKAVRMIVGRDSSQSHKQPKVMEGEIEIEDDAPKRKPSLEEIDALEEARLAIEYIVIPGGEPVELLPRCSEIVARQLELVESYQLLAETFGTDSNSRLQILPVKITKKSKDRGSKPTKQTGSDLIVSENGGGSSFSRLPLLPN</sequence>
<dbReference type="FunFam" id="3.40.50.300:FF:001088">
    <property type="entry name" value="uncharacterized protein ycf45 isoform X2"/>
    <property type="match status" value="1"/>
</dbReference>
<dbReference type="SUPFAM" id="SSF52540">
    <property type="entry name" value="P-loop containing nucleoside triphosphate hydrolases"/>
    <property type="match status" value="1"/>
</dbReference>
<dbReference type="Gene3D" id="3.40.50.300">
    <property type="entry name" value="P-loop containing nucleotide triphosphate hydrolases"/>
    <property type="match status" value="1"/>
</dbReference>
<evidence type="ECO:0000313" key="6">
    <source>
        <dbReference type="Proteomes" id="UP001497457"/>
    </source>
</evidence>
<gene>
    <name evidence="5" type="ORF">URODEC1_LOCUS124110</name>
</gene>
<dbReference type="Pfam" id="PF25516">
    <property type="entry name" value="PTPase"/>
    <property type="match status" value="1"/>
</dbReference>
<evidence type="ECO:0000313" key="5">
    <source>
        <dbReference type="EMBL" id="CAM0151086.1"/>
    </source>
</evidence>
<dbReference type="InterPro" id="IPR045735">
    <property type="entry name" value="Spore_III_AA_AAA+_ATPase"/>
</dbReference>
<dbReference type="GO" id="GO:0005524">
    <property type="term" value="F:ATP binding"/>
    <property type="evidence" value="ECO:0007669"/>
    <property type="project" value="UniProtKB-KW"/>
</dbReference>
<dbReference type="EMBL" id="CAXIPR030004409">
    <property type="protein sequence ID" value="CAM0151086.1"/>
    <property type="molecule type" value="Genomic_DNA"/>
</dbReference>
<dbReference type="AlphaFoldDB" id="A0ABC9HCC1"/>
<keyword evidence="1" id="KW-0547">Nucleotide-binding</keyword>
<dbReference type="PANTHER" id="PTHR20953">
    <property type="entry name" value="KINASE-RELATED"/>
    <property type="match status" value="1"/>
</dbReference>
<organism evidence="5 6">
    <name type="scientific">Urochloa decumbens</name>
    <dbReference type="NCBI Taxonomy" id="240449"/>
    <lineage>
        <taxon>Eukaryota</taxon>
        <taxon>Viridiplantae</taxon>
        <taxon>Streptophyta</taxon>
        <taxon>Embryophyta</taxon>
        <taxon>Tracheophyta</taxon>
        <taxon>Spermatophyta</taxon>
        <taxon>Magnoliopsida</taxon>
        <taxon>Liliopsida</taxon>
        <taxon>Poales</taxon>
        <taxon>Poaceae</taxon>
        <taxon>PACMAD clade</taxon>
        <taxon>Panicoideae</taxon>
        <taxon>Panicodae</taxon>
        <taxon>Paniceae</taxon>
        <taxon>Melinidinae</taxon>
        <taxon>Urochloa</taxon>
    </lineage>
</organism>
<evidence type="ECO:0000259" key="4">
    <source>
        <dbReference type="SMART" id="SM00382"/>
    </source>
</evidence>
<feature type="compositionally biased region" description="Low complexity" evidence="3">
    <location>
        <begin position="7"/>
        <end position="18"/>
    </location>
</feature>
<comment type="caution">
    <text evidence="5">The sequence shown here is derived from an EMBL/GenBank/DDBJ whole genome shotgun (WGS) entry which is preliminary data.</text>
</comment>
<evidence type="ECO:0000256" key="1">
    <source>
        <dbReference type="ARBA" id="ARBA00022741"/>
    </source>
</evidence>
<evidence type="ECO:0000256" key="2">
    <source>
        <dbReference type="ARBA" id="ARBA00022840"/>
    </source>
</evidence>
<dbReference type="InterPro" id="IPR027417">
    <property type="entry name" value="P-loop_NTPase"/>
</dbReference>
<dbReference type="Pfam" id="PF19568">
    <property type="entry name" value="Spore_III_AA"/>
    <property type="match status" value="1"/>
</dbReference>